<organism evidence="1 2">
    <name type="scientific">Mucilaginibacter agri</name>
    <dbReference type="NCBI Taxonomy" id="2695265"/>
    <lineage>
        <taxon>Bacteria</taxon>
        <taxon>Pseudomonadati</taxon>
        <taxon>Bacteroidota</taxon>
        <taxon>Sphingobacteriia</taxon>
        <taxon>Sphingobacteriales</taxon>
        <taxon>Sphingobacteriaceae</taxon>
        <taxon>Mucilaginibacter</taxon>
    </lineage>
</organism>
<dbReference type="PROSITE" id="PS51257">
    <property type="entry name" value="PROKAR_LIPOPROTEIN"/>
    <property type="match status" value="1"/>
</dbReference>
<dbReference type="AlphaFoldDB" id="A0A966DT87"/>
<dbReference type="RefSeq" id="WP_166585047.1">
    <property type="nucleotide sequence ID" value="NZ_WWEO01000040.1"/>
</dbReference>
<comment type="caution">
    <text evidence="1">The sequence shown here is derived from an EMBL/GenBank/DDBJ whole genome shotgun (WGS) entry which is preliminary data.</text>
</comment>
<reference evidence="1" key="2">
    <citation type="submission" date="2020-10" db="EMBL/GenBank/DDBJ databases">
        <title>Mucilaginibacter sp. nov., isolated from soil.</title>
        <authorList>
            <person name="Jeon C.O."/>
        </authorList>
    </citation>
    <scope>NUCLEOTIDE SEQUENCE</scope>
    <source>
        <strain evidence="1">R11</strain>
    </source>
</reference>
<sequence>MRSKVTLSFILALTFIACKKSDEVALVSSDSIQGNWKFLESSNVTIAGLFKHPADPSNPIIINFNESSYTETDAGKVAVTGTYALVNKYEYIPGYFADSVLTVNNEAKGKYKIHRGQPDTLVLNAIDHGPDYDWNARYLRVK</sequence>
<gene>
    <name evidence="1" type="ORF">GSY63_06840</name>
</gene>
<keyword evidence="2" id="KW-1185">Reference proteome</keyword>
<evidence type="ECO:0000313" key="1">
    <source>
        <dbReference type="EMBL" id="NCD69067.1"/>
    </source>
</evidence>
<protein>
    <submittedName>
        <fullName evidence="1">Uncharacterized protein</fullName>
    </submittedName>
</protein>
<evidence type="ECO:0000313" key="2">
    <source>
        <dbReference type="Proteomes" id="UP000638732"/>
    </source>
</evidence>
<dbReference type="EMBL" id="WWEO01000040">
    <property type="protein sequence ID" value="NCD69067.1"/>
    <property type="molecule type" value="Genomic_DNA"/>
</dbReference>
<accession>A0A966DT87</accession>
<name>A0A966DT87_9SPHI</name>
<reference evidence="1" key="1">
    <citation type="submission" date="2020-01" db="EMBL/GenBank/DDBJ databases">
        <authorList>
            <person name="Seo Y.L."/>
        </authorList>
    </citation>
    <scope>NUCLEOTIDE SEQUENCE</scope>
    <source>
        <strain evidence="1">R11</strain>
    </source>
</reference>
<dbReference type="Proteomes" id="UP000638732">
    <property type="component" value="Unassembled WGS sequence"/>
</dbReference>
<proteinExistence type="predicted"/>